<feature type="domain" description="EGF-like" evidence="3">
    <location>
        <begin position="750"/>
        <end position="789"/>
    </location>
</feature>
<dbReference type="PANTHER" id="PTHR22963">
    <property type="entry name" value="ENDOGLIN-RELATED"/>
    <property type="match status" value="1"/>
</dbReference>
<feature type="region of interest" description="Disordered" evidence="2">
    <location>
        <begin position="299"/>
        <end position="358"/>
    </location>
</feature>
<proteinExistence type="predicted"/>
<evidence type="ECO:0000313" key="4">
    <source>
        <dbReference type="EMBL" id="MPC53461.1"/>
    </source>
</evidence>
<dbReference type="InterPro" id="IPR000742">
    <property type="entry name" value="EGF"/>
</dbReference>
<evidence type="ECO:0000256" key="1">
    <source>
        <dbReference type="PROSITE-ProRule" id="PRU00076"/>
    </source>
</evidence>
<dbReference type="AlphaFoldDB" id="A0A5B7G0W6"/>
<dbReference type="OrthoDB" id="4405280at2759"/>
<dbReference type="PANTHER" id="PTHR22963:SF38">
    <property type="entry name" value="LP13770P"/>
    <property type="match status" value="1"/>
</dbReference>
<dbReference type="Proteomes" id="UP000324222">
    <property type="component" value="Unassembled WGS sequence"/>
</dbReference>
<evidence type="ECO:0000256" key="2">
    <source>
        <dbReference type="SAM" id="MobiDB-lite"/>
    </source>
</evidence>
<keyword evidence="5" id="KW-1185">Reference proteome</keyword>
<comment type="caution">
    <text evidence="1">Lacks conserved residue(s) required for the propagation of feature annotation.</text>
</comment>
<dbReference type="SMART" id="SM00181">
    <property type="entry name" value="EGF"/>
    <property type="match status" value="8"/>
</dbReference>
<organism evidence="4 5">
    <name type="scientific">Portunus trituberculatus</name>
    <name type="common">Swimming crab</name>
    <name type="synonym">Neptunus trituberculatus</name>
    <dbReference type="NCBI Taxonomy" id="210409"/>
    <lineage>
        <taxon>Eukaryota</taxon>
        <taxon>Metazoa</taxon>
        <taxon>Ecdysozoa</taxon>
        <taxon>Arthropoda</taxon>
        <taxon>Crustacea</taxon>
        <taxon>Multicrustacea</taxon>
        <taxon>Malacostraca</taxon>
        <taxon>Eumalacostraca</taxon>
        <taxon>Eucarida</taxon>
        <taxon>Decapoda</taxon>
        <taxon>Pleocyemata</taxon>
        <taxon>Brachyura</taxon>
        <taxon>Eubrachyura</taxon>
        <taxon>Portunoidea</taxon>
        <taxon>Portunidae</taxon>
        <taxon>Portuninae</taxon>
        <taxon>Portunus</taxon>
    </lineage>
</organism>
<reference evidence="4 5" key="1">
    <citation type="submission" date="2019-05" db="EMBL/GenBank/DDBJ databases">
        <title>Another draft genome of Portunus trituberculatus and its Hox gene families provides insights of decapod evolution.</title>
        <authorList>
            <person name="Jeong J.-H."/>
            <person name="Song I."/>
            <person name="Kim S."/>
            <person name="Choi T."/>
            <person name="Kim D."/>
            <person name="Ryu S."/>
            <person name="Kim W."/>
        </authorList>
    </citation>
    <scope>NUCLEOTIDE SEQUENCE [LARGE SCALE GENOMIC DNA]</scope>
    <source>
        <tissue evidence="4">Muscle</tissue>
    </source>
</reference>
<keyword evidence="1" id="KW-0245">EGF-like domain</keyword>
<feature type="domain" description="EGF-like" evidence="3">
    <location>
        <begin position="252"/>
        <end position="290"/>
    </location>
</feature>
<gene>
    <name evidence="4" type="ORF">E2C01_047354</name>
</gene>
<dbReference type="EMBL" id="VSRR010011639">
    <property type="protein sequence ID" value="MPC53461.1"/>
    <property type="molecule type" value="Genomic_DNA"/>
</dbReference>
<accession>A0A5B7G0W6</accession>
<dbReference type="InterPro" id="IPR048407">
    <property type="entry name" value="Dumpy_DPY"/>
</dbReference>
<dbReference type="PROSITE" id="PS50026">
    <property type="entry name" value="EGF_3"/>
    <property type="match status" value="2"/>
</dbReference>
<evidence type="ECO:0000259" key="3">
    <source>
        <dbReference type="PROSITE" id="PS50026"/>
    </source>
</evidence>
<feature type="compositionally biased region" description="Pro residues" evidence="2">
    <location>
        <begin position="305"/>
        <end position="355"/>
    </location>
</feature>
<dbReference type="SUPFAM" id="SSF90148">
    <property type="entry name" value="DPY module"/>
    <property type="match status" value="1"/>
</dbReference>
<sequence>MLCIDVCALGTCGVDSQCRPLDHAPVCLCPYGTSGDPQVGCTATLTSTPETVAPVTVSVSPPADESIVVGYGPTSTAAPPIAEKSTPRPTDPPVIPPVIVPTPPPVPTGCTVNSECLLENTCVNSLCLNICHPGLCGYDADCQTVGHRPTCICPPGTTGNPTEKCIALATEPPVTLSPPIGETSHLPDPFIVAGVGTSSSPPPPLTELPTTRPPEISSPRPTIPPVIAPVAIACKNDDHCPVDNSCLNHLCYDVCSLGICGEDAECKIDIHRPVCSCPPGTTGHPTVKCHALLGITTTPSTPLTGTPPSPLDEPLIPISPPPSTIPPPTADHQPPRPSPPPVSRPEPPPTAPPQPVGCESTSNCPLDNSCVNHLCMDICHPGLCGENAECSTKYHKVLCTCPPGTTGNPTLKCSAFVTSTPPPPEAPVVEEKPRPADKPLQPVTLPTSTFFPPLVETSSPDPIPITTTMIPPAIIPLTPVACKNNDDCGTDNSCINLLCYNVCGLGICGENADCKTGKHRPVCVCPPGTTGDPQIHCSAIMVDTTTHPPPTGFTTEHSDHPLVPVLEPTTSSMAPPIIETVPPQVKEPTPPPPPPITDAPLPAGCATSTECSFDEKCYNSLCVKVCSLFPCDKDPDCYAHIHEAICTLPTPIAEVPECRVDQDCFTTQMCITNVCREVCIVSNPCAPMAVCSGENHRPQCNCPPGYIGNPFISCRLPQPPTPRPQPTPQPECLVDNDCDYHLACINEQCLDPCLNRQVCGTNAKCIVRIHTPMCICQPGYTGNPYVQCNEPSTPGPTTPLPELKPQCIRNEDCPYNRACYSNNCRNPCVVANPCSPTAVCDPVQHRAVCSCPPPLSGNPYLQCITSKIMRNFFSSLSFLLHACQSTMHVSIVLSLK</sequence>
<name>A0A5B7G0W6_PORTR</name>
<dbReference type="Pfam" id="PF21164">
    <property type="entry name" value="Dumpy_DPY"/>
    <property type="match status" value="1"/>
</dbReference>
<evidence type="ECO:0000313" key="5">
    <source>
        <dbReference type="Proteomes" id="UP000324222"/>
    </source>
</evidence>
<feature type="region of interest" description="Disordered" evidence="2">
    <location>
        <begin position="196"/>
        <end position="222"/>
    </location>
</feature>
<protein>
    <recommendedName>
        <fullName evidence="3">EGF-like domain-containing protein</fullName>
    </recommendedName>
</protein>
<comment type="caution">
    <text evidence="4">The sequence shown here is derived from an EMBL/GenBank/DDBJ whole genome shotgun (WGS) entry which is preliminary data.</text>
</comment>
<dbReference type="PROSITE" id="PS01186">
    <property type="entry name" value="EGF_2"/>
    <property type="match status" value="2"/>
</dbReference>